<dbReference type="NCBIfam" id="TIGR00688">
    <property type="entry name" value="rarD"/>
    <property type="match status" value="1"/>
</dbReference>
<dbReference type="PANTHER" id="PTHR22911">
    <property type="entry name" value="ACYL-MALONYL CONDENSING ENZYME-RELATED"/>
    <property type="match status" value="1"/>
</dbReference>
<protein>
    <submittedName>
        <fullName evidence="10">EamA family transporter RarD</fullName>
    </submittedName>
</protein>
<dbReference type="SUPFAM" id="SSF103481">
    <property type="entry name" value="Multidrug resistance efflux transporter EmrE"/>
    <property type="match status" value="2"/>
</dbReference>
<accession>A0A939D6P8</accession>
<keyword evidence="4" id="KW-1003">Cell membrane</keyword>
<comment type="similarity">
    <text evidence="2">Belongs to the EamA transporter family.</text>
</comment>
<proteinExistence type="inferred from homology"/>
<keyword evidence="6 8" id="KW-1133">Transmembrane helix</keyword>
<feature type="transmembrane region" description="Helical" evidence="8">
    <location>
        <begin position="12"/>
        <end position="31"/>
    </location>
</feature>
<sequence>MEASLKKSEYRVGLFCALGCATMWGLLPIYWHALRPIDSFVIIFYRIVLVGLTTFLAAYKLHGWEKIKAPLKQKKMLFTFIIAGILITSNWSIYIWAVNADLVIQTCIGYYIEPLMVCLFGIFLFKEKLTKYKLVALGFAFAGVVVVLIHFHEIPLIALSLALTFAVYAAIKKKYKVEALISLFYETVFLTPIALGMVIYFEVTGRGAFSVAQPHQFVLLAIIGIVTAIPLALFAMAANRVSLITLGITEYISPSISLLLSIFFFREPFDRIQLISFVIIWIGLLYFTYGEAREVKEYKEQNVLESIPIGE</sequence>
<dbReference type="InterPro" id="IPR037185">
    <property type="entry name" value="EmrE-like"/>
</dbReference>
<feature type="transmembrane region" description="Helical" evidence="8">
    <location>
        <begin position="271"/>
        <end position="289"/>
    </location>
</feature>
<feature type="transmembrane region" description="Helical" evidence="8">
    <location>
        <begin position="215"/>
        <end position="236"/>
    </location>
</feature>
<name>A0A939D6P8_CLOAM</name>
<feature type="domain" description="EamA" evidence="9">
    <location>
        <begin position="13"/>
        <end position="148"/>
    </location>
</feature>
<feature type="transmembrane region" description="Helical" evidence="8">
    <location>
        <begin position="183"/>
        <end position="203"/>
    </location>
</feature>
<dbReference type="RefSeq" id="WP_206581065.1">
    <property type="nucleotide sequence ID" value="NZ_JAFJZZ010000001.1"/>
</dbReference>
<evidence type="ECO:0000256" key="3">
    <source>
        <dbReference type="ARBA" id="ARBA00022448"/>
    </source>
</evidence>
<reference evidence="10" key="1">
    <citation type="submission" date="2021-02" db="EMBL/GenBank/DDBJ databases">
        <title>Abyssanaerobacter marinus gen.nov., sp., nov, anaerobic bacterium isolated from the Onnuri vent field of Indian Ocean and suggestion of Mogibacteriaceae fam. nov., and proposal of reclassification of ambiguous this family's genus member.</title>
        <authorList>
            <person name="Kim Y.J."/>
            <person name="Yang J.-A."/>
        </authorList>
    </citation>
    <scope>NUCLEOTIDE SEQUENCE</scope>
    <source>
        <strain evidence="10">DSM 2634</strain>
    </source>
</reference>
<comment type="subcellular location">
    <subcellularLocation>
        <location evidence="1">Cell membrane</location>
        <topology evidence="1">Multi-pass membrane protein</topology>
    </subcellularLocation>
</comment>
<evidence type="ECO:0000256" key="4">
    <source>
        <dbReference type="ARBA" id="ARBA00022475"/>
    </source>
</evidence>
<dbReference type="EMBL" id="JAFJZZ010000001">
    <property type="protein sequence ID" value="MBN7772247.1"/>
    <property type="molecule type" value="Genomic_DNA"/>
</dbReference>
<feature type="domain" description="EamA" evidence="9">
    <location>
        <begin position="156"/>
        <end position="287"/>
    </location>
</feature>
<gene>
    <name evidence="10" type="primary">rarD</name>
    <name evidence="10" type="ORF">JYB65_02620</name>
</gene>
<evidence type="ECO:0000256" key="7">
    <source>
        <dbReference type="ARBA" id="ARBA00023136"/>
    </source>
</evidence>
<dbReference type="Pfam" id="PF00892">
    <property type="entry name" value="EamA"/>
    <property type="match status" value="2"/>
</dbReference>
<keyword evidence="11" id="KW-1185">Reference proteome</keyword>
<keyword evidence="5 8" id="KW-0812">Transmembrane</keyword>
<dbReference type="PANTHER" id="PTHR22911:SF137">
    <property type="entry name" value="SOLUTE CARRIER FAMILY 35 MEMBER G2-RELATED"/>
    <property type="match status" value="1"/>
</dbReference>
<dbReference type="GO" id="GO:0005886">
    <property type="term" value="C:plasma membrane"/>
    <property type="evidence" value="ECO:0007669"/>
    <property type="project" value="UniProtKB-SubCell"/>
</dbReference>
<dbReference type="Proteomes" id="UP000664545">
    <property type="component" value="Unassembled WGS sequence"/>
</dbReference>
<feature type="transmembrane region" description="Helical" evidence="8">
    <location>
        <begin position="155"/>
        <end position="171"/>
    </location>
</feature>
<organism evidence="10 11">
    <name type="scientific">Clostridium aminobutyricum</name>
    <dbReference type="NCBI Taxonomy" id="33953"/>
    <lineage>
        <taxon>Bacteria</taxon>
        <taxon>Bacillati</taxon>
        <taxon>Bacillota</taxon>
        <taxon>Clostridia</taxon>
        <taxon>Eubacteriales</taxon>
        <taxon>Clostridiaceae</taxon>
        <taxon>Clostridium</taxon>
    </lineage>
</organism>
<feature type="transmembrane region" description="Helical" evidence="8">
    <location>
        <begin position="43"/>
        <end position="64"/>
    </location>
</feature>
<comment type="caution">
    <text evidence="10">The sequence shown here is derived from an EMBL/GenBank/DDBJ whole genome shotgun (WGS) entry which is preliminary data.</text>
</comment>
<feature type="transmembrane region" description="Helical" evidence="8">
    <location>
        <begin position="76"/>
        <end position="96"/>
    </location>
</feature>
<evidence type="ECO:0000259" key="9">
    <source>
        <dbReference type="Pfam" id="PF00892"/>
    </source>
</evidence>
<feature type="transmembrane region" description="Helical" evidence="8">
    <location>
        <begin position="132"/>
        <end position="149"/>
    </location>
</feature>
<feature type="transmembrane region" description="Helical" evidence="8">
    <location>
        <begin position="102"/>
        <end position="125"/>
    </location>
</feature>
<evidence type="ECO:0000313" key="11">
    <source>
        <dbReference type="Proteomes" id="UP000664545"/>
    </source>
</evidence>
<evidence type="ECO:0000313" key="10">
    <source>
        <dbReference type="EMBL" id="MBN7772247.1"/>
    </source>
</evidence>
<evidence type="ECO:0000256" key="2">
    <source>
        <dbReference type="ARBA" id="ARBA00007362"/>
    </source>
</evidence>
<feature type="transmembrane region" description="Helical" evidence="8">
    <location>
        <begin position="243"/>
        <end position="265"/>
    </location>
</feature>
<keyword evidence="3" id="KW-0813">Transport</keyword>
<evidence type="ECO:0000256" key="1">
    <source>
        <dbReference type="ARBA" id="ARBA00004651"/>
    </source>
</evidence>
<evidence type="ECO:0000256" key="5">
    <source>
        <dbReference type="ARBA" id="ARBA00022692"/>
    </source>
</evidence>
<keyword evidence="7 8" id="KW-0472">Membrane</keyword>
<evidence type="ECO:0000256" key="8">
    <source>
        <dbReference type="SAM" id="Phobius"/>
    </source>
</evidence>
<dbReference type="InterPro" id="IPR004626">
    <property type="entry name" value="RarD"/>
</dbReference>
<dbReference type="AlphaFoldDB" id="A0A939D6P8"/>
<evidence type="ECO:0000256" key="6">
    <source>
        <dbReference type="ARBA" id="ARBA00022989"/>
    </source>
</evidence>
<dbReference type="InterPro" id="IPR000620">
    <property type="entry name" value="EamA_dom"/>
</dbReference>